<dbReference type="GO" id="GO:0004888">
    <property type="term" value="F:transmembrane signaling receptor activity"/>
    <property type="evidence" value="ECO:0007669"/>
    <property type="project" value="InterPro"/>
</dbReference>
<name>A0AAE1D236_9GAST</name>
<feature type="domain" description="Neurotransmitter-gated ion-channel ligand-binding" evidence="2">
    <location>
        <begin position="66"/>
        <end position="183"/>
    </location>
</feature>
<dbReference type="AlphaFoldDB" id="A0AAE1D236"/>
<dbReference type="EMBL" id="JAWDGP010005834">
    <property type="protein sequence ID" value="KAK3751243.1"/>
    <property type="molecule type" value="Genomic_DNA"/>
</dbReference>
<feature type="chain" id="PRO_5042011905" description="Neurotransmitter-gated ion-channel ligand-binding domain-containing protein" evidence="1">
    <location>
        <begin position="19"/>
        <end position="184"/>
    </location>
</feature>
<evidence type="ECO:0000313" key="3">
    <source>
        <dbReference type="EMBL" id="KAK3751243.1"/>
    </source>
</evidence>
<proteinExistence type="predicted"/>
<evidence type="ECO:0000259" key="2">
    <source>
        <dbReference type="Pfam" id="PF02931"/>
    </source>
</evidence>
<keyword evidence="4" id="KW-1185">Reference proteome</keyword>
<reference evidence="3" key="1">
    <citation type="journal article" date="2023" name="G3 (Bethesda)">
        <title>A reference genome for the long-term kleptoplast-retaining sea slug Elysia crispata morphotype clarki.</title>
        <authorList>
            <person name="Eastman K.E."/>
            <person name="Pendleton A.L."/>
            <person name="Shaikh M.A."/>
            <person name="Suttiyut T."/>
            <person name="Ogas R."/>
            <person name="Tomko P."/>
            <person name="Gavelis G."/>
            <person name="Widhalm J.R."/>
            <person name="Wisecaver J.H."/>
        </authorList>
    </citation>
    <scope>NUCLEOTIDE SEQUENCE</scope>
    <source>
        <strain evidence="3">ECLA1</strain>
    </source>
</reference>
<evidence type="ECO:0000313" key="4">
    <source>
        <dbReference type="Proteomes" id="UP001283361"/>
    </source>
</evidence>
<dbReference type="GO" id="GO:0016020">
    <property type="term" value="C:membrane"/>
    <property type="evidence" value="ECO:0007669"/>
    <property type="project" value="InterPro"/>
</dbReference>
<dbReference type="SUPFAM" id="SSF63712">
    <property type="entry name" value="Nicotinic receptor ligand binding domain-like"/>
    <property type="match status" value="1"/>
</dbReference>
<feature type="signal peptide" evidence="1">
    <location>
        <begin position="1"/>
        <end position="18"/>
    </location>
</feature>
<comment type="caution">
    <text evidence="3">The sequence shown here is derived from an EMBL/GenBank/DDBJ whole genome shotgun (WGS) entry which is preliminary data.</text>
</comment>
<dbReference type="PANTHER" id="PTHR18945">
    <property type="entry name" value="NEUROTRANSMITTER GATED ION CHANNEL"/>
    <property type="match status" value="1"/>
</dbReference>
<dbReference type="CDD" id="cd18989">
    <property type="entry name" value="LGIC_ECD_cation"/>
    <property type="match status" value="1"/>
</dbReference>
<protein>
    <recommendedName>
        <fullName evidence="2">Neurotransmitter-gated ion-channel ligand-binding domain-containing protein</fullName>
    </recommendedName>
</protein>
<accession>A0AAE1D236</accession>
<dbReference type="Pfam" id="PF02931">
    <property type="entry name" value="Neur_chan_LBD"/>
    <property type="match status" value="1"/>
</dbReference>
<dbReference type="Proteomes" id="UP001283361">
    <property type="component" value="Unassembled WGS sequence"/>
</dbReference>
<keyword evidence="1" id="KW-0732">Signal</keyword>
<dbReference type="Gene3D" id="2.70.170.10">
    <property type="entry name" value="Neurotransmitter-gated ion-channel ligand-binding domain"/>
    <property type="match status" value="1"/>
</dbReference>
<sequence length="184" mass="21116">MLVYVLAIICLSLPAAKGKCSPKLHGQSQLWQPDEETRLQTTLSLLNYLVKRCGIPSYLPPKEFYNPQKSWKVALSFQPFQVVEVDEIEQSITLSTYLILTWNDSSMSWDLYHYRGIEMVQMKLQDIWSPKIVVPKATQRSGVTLQLPEKVSVRASGEVIAHGPHFISTLCEFDMRDFPFDSHR</sequence>
<organism evidence="3 4">
    <name type="scientific">Elysia crispata</name>
    <name type="common">lettuce slug</name>
    <dbReference type="NCBI Taxonomy" id="231223"/>
    <lineage>
        <taxon>Eukaryota</taxon>
        <taxon>Metazoa</taxon>
        <taxon>Spiralia</taxon>
        <taxon>Lophotrochozoa</taxon>
        <taxon>Mollusca</taxon>
        <taxon>Gastropoda</taxon>
        <taxon>Heterobranchia</taxon>
        <taxon>Euthyneura</taxon>
        <taxon>Panpulmonata</taxon>
        <taxon>Sacoglossa</taxon>
        <taxon>Placobranchoidea</taxon>
        <taxon>Plakobranchidae</taxon>
        <taxon>Elysia</taxon>
    </lineage>
</organism>
<evidence type="ECO:0000256" key="1">
    <source>
        <dbReference type="SAM" id="SignalP"/>
    </source>
</evidence>
<dbReference type="GO" id="GO:0005230">
    <property type="term" value="F:extracellular ligand-gated monoatomic ion channel activity"/>
    <property type="evidence" value="ECO:0007669"/>
    <property type="project" value="InterPro"/>
</dbReference>
<gene>
    <name evidence="3" type="ORF">RRG08_024000</name>
</gene>
<dbReference type="InterPro" id="IPR036734">
    <property type="entry name" value="Neur_chan_lig-bd_sf"/>
</dbReference>
<dbReference type="InterPro" id="IPR006201">
    <property type="entry name" value="Neur_channel"/>
</dbReference>
<dbReference type="InterPro" id="IPR006202">
    <property type="entry name" value="Neur_chan_lig-bd"/>
</dbReference>